<feature type="transmembrane region" description="Helical" evidence="1">
    <location>
        <begin position="58"/>
        <end position="79"/>
    </location>
</feature>
<evidence type="ECO:0000259" key="2">
    <source>
        <dbReference type="Pfam" id="PF19982"/>
    </source>
</evidence>
<feature type="transmembrane region" description="Helical" evidence="1">
    <location>
        <begin position="248"/>
        <end position="269"/>
    </location>
</feature>
<feature type="transmembrane region" description="Helical" evidence="1">
    <location>
        <begin position="36"/>
        <end position="53"/>
    </location>
</feature>
<feature type="transmembrane region" description="Helical" evidence="1">
    <location>
        <begin position="137"/>
        <end position="157"/>
    </location>
</feature>
<dbReference type="AlphaFoldDB" id="A0A5A4U8P9"/>
<dbReference type="Pfam" id="PF19982">
    <property type="entry name" value="DUF6418"/>
    <property type="match status" value="1"/>
</dbReference>
<feature type="transmembrane region" description="Helical" evidence="1">
    <location>
        <begin position="177"/>
        <end position="197"/>
    </location>
</feature>
<feature type="transmembrane region" description="Helical" evidence="1">
    <location>
        <begin position="378"/>
        <end position="401"/>
    </location>
</feature>
<keyword evidence="1" id="KW-0472">Membrane</keyword>
<feature type="transmembrane region" description="Helical" evidence="1">
    <location>
        <begin position="99"/>
        <end position="117"/>
    </location>
</feature>
<reference evidence="3" key="1">
    <citation type="submission" date="2019-07" db="EMBL/GenBank/DDBJ databases">
        <title>Overview of O-antigen diversity of Escherichia albertii, an emerging enteropathogen; genetic structure, serology, and development of O-genotyping method.</title>
        <authorList>
            <person name="Ooka T."/>
            <person name="Seto K."/>
            <person name="Ogura Y."/>
            <person name="Iguchi A."/>
            <person name="Imura N."/>
            <person name="Honda M."/>
            <person name="Etoh Y."/>
            <person name="Ikeda T."/>
            <person name="Sugitani W."/>
            <person name="Konno T."/>
            <person name="Kawano K."/>
            <person name="Kudo Y."/>
            <person name="Murakami K."/>
            <person name="Hayashi T."/>
            <person name="Nishi J."/>
        </authorList>
    </citation>
    <scope>NUCLEOTIDE SEQUENCE</scope>
    <source>
        <strain evidence="3">2013C-4143</strain>
    </source>
</reference>
<dbReference type="InterPro" id="IPR046303">
    <property type="entry name" value="DUF6418"/>
</dbReference>
<feature type="transmembrane region" description="Helical" evidence="1">
    <location>
        <begin position="408"/>
        <end position="426"/>
    </location>
</feature>
<feature type="transmembrane region" description="Helical" evidence="1">
    <location>
        <begin position="204"/>
        <end position="228"/>
    </location>
</feature>
<feature type="transmembrane region" description="Helical" evidence="1">
    <location>
        <begin position="338"/>
        <end position="358"/>
    </location>
</feature>
<dbReference type="RefSeq" id="WP_113640468.1">
    <property type="nucleotide sequence ID" value="NZ_CP030787.2"/>
</dbReference>
<sequence>MNNITLRTLRIPGYLLSLFVLLIGFITYFIFNETLAANLLAVGAIGIVILDSLHDKRIFYLTLFPVYVLVGQLISLLLVEHGWILIELGGIKSYPIGSILFLALTIILFHFIISLTVKISIFKFDRTCIDKLSGNSFIYYLPIFYLCLVYIPVFIYGSALSVTNGNRVVYNQIISPVFLYLFQIKQFILPIAGLYLLKNKKIFTIYLFAILLWNILIGEKATGIWQSLYPMLLPYVLINYDKIKTKNILIVLGFCIVFITSSIVINYIFIEKSGATFIFDRISMQGQLWWYYFNEHVLLAKTPHELSEEFSSEYSGLLNLMYHSMPAHLFNSYIERGVVLTSAFPAIFLFYFGQYWLLPTLLSPFLFGLVVYFFSRSLYSGSILSLLISSKLFFSFTVFFARGDIATFLDYKLFIYLLIIIILQYLPRVKV</sequence>
<evidence type="ECO:0000313" key="3">
    <source>
        <dbReference type="EMBL" id="BBM63010.1"/>
    </source>
</evidence>
<gene>
    <name evidence="3" type="primary">wzy</name>
</gene>
<dbReference type="EMBL" id="LC494348">
    <property type="protein sequence ID" value="BBM63010.1"/>
    <property type="molecule type" value="Genomic_DNA"/>
</dbReference>
<name>A0A5A4U8P9_ESCAL</name>
<keyword evidence="1" id="KW-0812">Transmembrane</keyword>
<organism evidence="3">
    <name type="scientific">Escherichia albertii</name>
    <dbReference type="NCBI Taxonomy" id="208962"/>
    <lineage>
        <taxon>Bacteria</taxon>
        <taxon>Pseudomonadati</taxon>
        <taxon>Pseudomonadota</taxon>
        <taxon>Gammaproteobacteria</taxon>
        <taxon>Enterobacterales</taxon>
        <taxon>Enterobacteriaceae</taxon>
        <taxon>Escherichia</taxon>
    </lineage>
</organism>
<proteinExistence type="predicted"/>
<evidence type="ECO:0000256" key="1">
    <source>
        <dbReference type="SAM" id="Phobius"/>
    </source>
</evidence>
<protein>
    <submittedName>
        <fullName evidence="3">O-antigen polymerase</fullName>
    </submittedName>
</protein>
<feature type="transmembrane region" description="Helical" evidence="1">
    <location>
        <begin position="12"/>
        <end position="30"/>
    </location>
</feature>
<accession>A0A5A4U8P9</accession>
<keyword evidence="1" id="KW-1133">Transmembrane helix</keyword>
<feature type="domain" description="DUF6418" evidence="2">
    <location>
        <begin position="312"/>
        <end position="417"/>
    </location>
</feature>